<dbReference type="Pfam" id="PF12146">
    <property type="entry name" value="Hydrolase_4"/>
    <property type="match status" value="1"/>
</dbReference>
<sequence length="299" mass="32775">MTRTRLFLVILIGLALLVSVGRYSAFLLVERQAFTTTPRGTLTPEKLGVPSQQIVFHSGDRALHGSYVQAPRLGAAAVLIFHGDEENVADWAYVQKLLYENGVSSFVFDYSGYGSSTGAPSVRHLDQDGLSAHQRFMALTPQASRHYLLGFSLGAAVLLDILPDLHPAPNGVVIASGFASAREATIAVGLMPKWLAWLLPDVWDNESRMRLVQSPVLIVHSRADEVLDWHQAVRLSKAVTSPHRLVMLDALTHDAAITPQDQDRYWGPILGFFHSGDVADIGMAGLMMSKQKKQDVNQP</sequence>
<dbReference type="RefSeq" id="WP_289830919.1">
    <property type="nucleotide sequence ID" value="NZ_JAUEDK010000028.1"/>
</dbReference>
<protein>
    <submittedName>
        <fullName evidence="2">Alpha/beta hydrolase</fullName>
    </submittedName>
</protein>
<comment type="caution">
    <text evidence="2">The sequence shown here is derived from an EMBL/GenBank/DDBJ whole genome shotgun (WGS) entry which is preliminary data.</text>
</comment>
<dbReference type="PANTHER" id="PTHR12277">
    <property type="entry name" value="ALPHA/BETA HYDROLASE DOMAIN-CONTAINING PROTEIN"/>
    <property type="match status" value="1"/>
</dbReference>
<feature type="domain" description="Serine aminopeptidase S33" evidence="1">
    <location>
        <begin position="76"/>
        <end position="202"/>
    </location>
</feature>
<dbReference type="PANTHER" id="PTHR12277:SF81">
    <property type="entry name" value="PROTEIN ABHD13"/>
    <property type="match status" value="1"/>
</dbReference>
<dbReference type="Gene3D" id="3.40.50.1820">
    <property type="entry name" value="alpha/beta hydrolase"/>
    <property type="match status" value="1"/>
</dbReference>
<organism evidence="2 3">
    <name type="scientific">Crenobacter oryzisoli</name>
    <dbReference type="NCBI Taxonomy" id="3056844"/>
    <lineage>
        <taxon>Bacteria</taxon>
        <taxon>Pseudomonadati</taxon>
        <taxon>Pseudomonadota</taxon>
        <taxon>Betaproteobacteria</taxon>
        <taxon>Neisseriales</taxon>
        <taxon>Neisseriaceae</taxon>
        <taxon>Crenobacter</taxon>
    </lineage>
</organism>
<dbReference type="InterPro" id="IPR029058">
    <property type="entry name" value="AB_hydrolase_fold"/>
</dbReference>
<keyword evidence="2" id="KW-0378">Hydrolase</keyword>
<evidence type="ECO:0000313" key="2">
    <source>
        <dbReference type="EMBL" id="MDN0076240.1"/>
    </source>
</evidence>
<dbReference type="GO" id="GO:0016787">
    <property type="term" value="F:hydrolase activity"/>
    <property type="evidence" value="ECO:0007669"/>
    <property type="project" value="UniProtKB-KW"/>
</dbReference>
<dbReference type="InterPro" id="IPR022742">
    <property type="entry name" value="Hydrolase_4"/>
</dbReference>
<dbReference type="EMBL" id="JAUEDK010000028">
    <property type="protein sequence ID" value="MDN0076240.1"/>
    <property type="molecule type" value="Genomic_DNA"/>
</dbReference>
<keyword evidence="3" id="KW-1185">Reference proteome</keyword>
<accession>A0ABT7XR63</accession>
<reference evidence="2" key="1">
    <citation type="submission" date="2023-06" db="EMBL/GenBank/DDBJ databases">
        <authorList>
            <person name="Zhang S."/>
        </authorList>
    </citation>
    <scope>NUCLEOTIDE SEQUENCE</scope>
    <source>
        <strain evidence="2">SG2303</strain>
    </source>
</reference>
<dbReference type="SUPFAM" id="SSF53474">
    <property type="entry name" value="alpha/beta-Hydrolases"/>
    <property type="match status" value="1"/>
</dbReference>
<proteinExistence type="predicted"/>
<dbReference type="Proteomes" id="UP001168540">
    <property type="component" value="Unassembled WGS sequence"/>
</dbReference>
<name>A0ABT7XR63_9NEIS</name>
<evidence type="ECO:0000259" key="1">
    <source>
        <dbReference type="Pfam" id="PF12146"/>
    </source>
</evidence>
<gene>
    <name evidence="2" type="ORF">QU481_15240</name>
</gene>
<evidence type="ECO:0000313" key="3">
    <source>
        <dbReference type="Proteomes" id="UP001168540"/>
    </source>
</evidence>